<dbReference type="CDD" id="cd06225">
    <property type="entry name" value="HAMP"/>
    <property type="match status" value="1"/>
</dbReference>
<comment type="caution">
    <text evidence="8">The sequence shown here is derived from an EMBL/GenBank/DDBJ whole genome shotgun (WGS) entry which is preliminary data.</text>
</comment>
<dbReference type="InterPro" id="IPR003660">
    <property type="entry name" value="HAMP_dom"/>
</dbReference>
<dbReference type="CDD" id="cd11386">
    <property type="entry name" value="MCP_signal"/>
    <property type="match status" value="1"/>
</dbReference>
<dbReference type="Pfam" id="PF00672">
    <property type="entry name" value="HAMP"/>
    <property type="match status" value="1"/>
</dbReference>
<proteinExistence type="inferred from homology"/>
<dbReference type="PANTHER" id="PTHR32089">
    <property type="entry name" value="METHYL-ACCEPTING CHEMOTAXIS PROTEIN MCPB"/>
    <property type="match status" value="1"/>
</dbReference>
<dbReference type="FunFam" id="1.10.287.950:FF:000001">
    <property type="entry name" value="Methyl-accepting chemotaxis sensory transducer"/>
    <property type="match status" value="1"/>
</dbReference>
<accession>A0A2T5EFM2</accession>
<dbReference type="PANTHER" id="PTHR32089:SF55">
    <property type="entry name" value="METHYL ACCEPTING SENSORY TRANSDUCER WITH CACHE_2 SMALL MOLECULE BINDING DOMAIN"/>
    <property type="match status" value="1"/>
</dbReference>
<evidence type="ECO:0000313" key="8">
    <source>
        <dbReference type="EMBL" id="PTP18220.1"/>
    </source>
</evidence>
<dbReference type="Pfam" id="PF00015">
    <property type="entry name" value="MCPsignal"/>
    <property type="match status" value="1"/>
</dbReference>
<feature type="domain" description="Methyl-accepting transducer" evidence="6">
    <location>
        <begin position="433"/>
        <end position="669"/>
    </location>
</feature>
<dbReference type="InterPro" id="IPR004089">
    <property type="entry name" value="MCPsignal_dom"/>
</dbReference>
<dbReference type="PROSITE" id="PS50885">
    <property type="entry name" value="HAMP"/>
    <property type="match status" value="1"/>
</dbReference>
<evidence type="ECO:0000256" key="5">
    <source>
        <dbReference type="SAM" id="Phobius"/>
    </source>
</evidence>
<gene>
    <name evidence="8" type="ORF">CWO36_13905</name>
</gene>
<comment type="similarity">
    <text evidence="3">Belongs to the methyl-accepting chemotaxis (MCP) protein family.</text>
</comment>
<evidence type="ECO:0000256" key="4">
    <source>
        <dbReference type="PROSITE-ProRule" id="PRU00284"/>
    </source>
</evidence>
<evidence type="ECO:0000256" key="1">
    <source>
        <dbReference type="ARBA" id="ARBA00004370"/>
    </source>
</evidence>
<dbReference type="GO" id="GO:0016020">
    <property type="term" value="C:membrane"/>
    <property type="evidence" value="ECO:0007669"/>
    <property type="project" value="UniProtKB-SubCell"/>
</dbReference>
<reference evidence="8 9" key="1">
    <citation type="submission" date="2017-11" db="EMBL/GenBank/DDBJ databases">
        <title>Population delineation of vibrios coincides with oyster pathogenicity.</title>
        <authorList>
            <person name="Bruto M."/>
            <person name="Labreuche Y."/>
            <person name="James A."/>
            <person name="Piel D."/>
            <person name="Chenivesse S."/>
            <person name="Petton B."/>
            <person name="Polz M.F."/>
            <person name="Le Roux F."/>
        </authorList>
    </citation>
    <scope>NUCLEOTIDE SEQUENCE [LARGE SCALE GENOMIC DNA]</scope>
    <source>
        <strain evidence="8 9">1F_55</strain>
    </source>
</reference>
<keyword evidence="5" id="KW-1133">Transmembrane helix</keyword>
<dbReference type="CDD" id="cd12913">
    <property type="entry name" value="PDC1_MCP_like"/>
    <property type="match status" value="1"/>
</dbReference>
<evidence type="ECO:0000256" key="3">
    <source>
        <dbReference type="ARBA" id="ARBA00029447"/>
    </source>
</evidence>
<keyword evidence="5" id="KW-0812">Transmembrane</keyword>
<evidence type="ECO:0000259" key="6">
    <source>
        <dbReference type="PROSITE" id="PS50111"/>
    </source>
</evidence>
<sequence length="706" mass="75951">MRSLSVQWKITLLAGCCLIITSLSLIGFSIYNATSNQQVIKSQSSESVINKTQQLLASVSQLNAQETQRYVDEAVYRAEMLAASAQFLKNNADENFTPSEELRTALDEMVRRSVLNFDSIQGAYLVFQPDLLDGEDANYVDADYVGSNEKGRFAPYWKVADNGENVLANVLSEPILSDDSNSERFYCPLSSGQTCISTPRVVNSGGTALLTSSISVPILVDDVAIGFLGIDLRLDGLTSVVTQSDQSLFDGAGAVYVVSLDGSVIASDDSSIAVGSVFQSDNTNSDLMTDFIFGGEVTTQWSENGEWLLAFAPVTAANQTWGVLFEIPRESVVADANRLDSIISTKVSEGIQTEVIAGVIFILFGLAIIAFSSLSIVKPIRQVVERLNDIASGEGDLTQRLEVKSQDEIGQLSQGFNLFLDKLQHTIKEVIQTTEQVASTTSQAKASASSTRESSESQFKEVDLVATAAEEMTQTAGLVVQNAEVAVDAACEANRSARQGQQVIELSAGEMRKLVERMSSAVPIVEELAKNNGNITEILSVIEGISEQTNLLALNAAIEAARAGEQGRGFAVVADEVRNLASRTQSSVGEIRAVIDKVHAGTQDVVEAIQEGNILANDTALHVQNAVEDLGSIFTSIEEISDMNSQIVRAAEEQQSVSGEVNQSVVNIRDLSAKILEQAAASEQVGSEIEQLSQQQQKLVNQFKVE</sequence>
<name>A0A2T5EFM2_VIBSP</name>
<evidence type="ECO:0000313" key="9">
    <source>
        <dbReference type="Proteomes" id="UP000244080"/>
    </source>
</evidence>
<feature type="transmembrane region" description="Helical" evidence="5">
    <location>
        <begin position="355"/>
        <end position="377"/>
    </location>
</feature>
<dbReference type="SMART" id="SM00283">
    <property type="entry name" value="MA"/>
    <property type="match status" value="1"/>
</dbReference>
<keyword evidence="5" id="KW-0472">Membrane</keyword>
<comment type="subcellular location">
    <subcellularLocation>
        <location evidence="1">Membrane</location>
    </subcellularLocation>
</comment>
<dbReference type="GO" id="GO:0007165">
    <property type="term" value="P:signal transduction"/>
    <property type="evidence" value="ECO:0007669"/>
    <property type="project" value="UniProtKB-KW"/>
</dbReference>
<dbReference type="AlphaFoldDB" id="A0A2T5EFM2"/>
<dbReference type="SUPFAM" id="SSF58104">
    <property type="entry name" value="Methyl-accepting chemotaxis protein (MCP) signaling domain"/>
    <property type="match status" value="1"/>
</dbReference>
<feature type="domain" description="HAMP" evidence="7">
    <location>
        <begin position="374"/>
        <end position="428"/>
    </location>
</feature>
<dbReference type="Proteomes" id="UP000244080">
    <property type="component" value="Unassembled WGS sequence"/>
</dbReference>
<dbReference type="RefSeq" id="WP_017085843.1">
    <property type="nucleotide sequence ID" value="NZ_CAWNSC010000001.1"/>
</dbReference>
<evidence type="ECO:0000256" key="2">
    <source>
        <dbReference type="ARBA" id="ARBA00023224"/>
    </source>
</evidence>
<dbReference type="EMBL" id="PIGA01000021">
    <property type="protein sequence ID" value="PTP18220.1"/>
    <property type="molecule type" value="Genomic_DNA"/>
</dbReference>
<feature type="transmembrane region" description="Helical" evidence="5">
    <location>
        <begin position="12"/>
        <end position="31"/>
    </location>
</feature>
<dbReference type="Gene3D" id="3.30.450.20">
    <property type="entry name" value="PAS domain"/>
    <property type="match status" value="2"/>
</dbReference>
<evidence type="ECO:0000259" key="7">
    <source>
        <dbReference type="PROSITE" id="PS50885"/>
    </source>
</evidence>
<keyword evidence="2 4" id="KW-0807">Transducer</keyword>
<organism evidence="8 9">
    <name type="scientific">Vibrio splendidus</name>
    <dbReference type="NCBI Taxonomy" id="29497"/>
    <lineage>
        <taxon>Bacteria</taxon>
        <taxon>Pseudomonadati</taxon>
        <taxon>Pseudomonadota</taxon>
        <taxon>Gammaproteobacteria</taxon>
        <taxon>Vibrionales</taxon>
        <taxon>Vibrionaceae</taxon>
        <taxon>Vibrio</taxon>
    </lineage>
</organism>
<dbReference type="SMART" id="SM00304">
    <property type="entry name" value="HAMP"/>
    <property type="match status" value="1"/>
</dbReference>
<dbReference type="CDD" id="cd18774">
    <property type="entry name" value="PDC2_HK_sensor"/>
    <property type="match status" value="1"/>
</dbReference>
<dbReference type="GO" id="GO:0006935">
    <property type="term" value="P:chemotaxis"/>
    <property type="evidence" value="ECO:0007669"/>
    <property type="project" value="UniProtKB-ARBA"/>
</dbReference>
<dbReference type="PROSITE" id="PS50111">
    <property type="entry name" value="CHEMOTAXIS_TRANSDUC_2"/>
    <property type="match status" value="1"/>
</dbReference>
<dbReference type="Gene3D" id="1.10.287.950">
    <property type="entry name" value="Methyl-accepting chemotaxis protein"/>
    <property type="match status" value="1"/>
</dbReference>
<protein>
    <submittedName>
        <fullName evidence="8">Methyl-accepting chemotaxis protein</fullName>
    </submittedName>
</protein>